<gene>
    <name evidence="2" type="ORF">rCG_49530</name>
</gene>
<feature type="region of interest" description="Disordered" evidence="1">
    <location>
        <begin position="1"/>
        <end position="45"/>
    </location>
</feature>
<evidence type="ECO:0000313" key="3">
    <source>
        <dbReference type="Proteomes" id="UP000234681"/>
    </source>
</evidence>
<dbReference type="EMBL" id="CH473974">
    <property type="protein sequence ID" value="EDL76470.1"/>
    <property type="molecule type" value="Genomic_DNA"/>
</dbReference>
<feature type="compositionally biased region" description="Basic and acidic residues" evidence="1">
    <location>
        <begin position="36"/>
        <end position="45"/>
    </location>
</feature>
<dbReference type="Proteomes" id="UP000234681">
    <property type="component" value="Chromosome 18"/>
</dbReference>
<accession>A6J3I8</accession>
<evidence type="ECO:0000256" key="1">
    <source>
        <dbReference type="SAM" id="MobiDB-lite"/>
    </source>
</evidence>
<reference evidence="3" key="1">
    <citation type="submission" date="2005-09" db="EMBL/GenBank/DDBJ databases">
        <authorList>
            <person name="Mural R.J."/>
            <person name="Li P.W."/>
            <person name="Adams M.D."/>
            <person name="Amanatides P.G."/>
            <person name="Baden-Tillson H."/>
            <person name="Barnstead M."/>
            <person name="Chin S.H."/>
            <person name="Dew I."/>
            <person name="Evans C.A."/>
            <person name="Ferriera S."/>
            <person name="Flanigan M."/>
            <person name="Fosler C."/>
            <person name="Glodek A."/>
            <person name="Gu Z."/>
            <person name="Holt R.A."/>
            <person name="Jennings D."/>
            <person name="Kraft C.L."/>
            <person name="Lu F."/>
            <person name="Nguyen T."/>
            <person name="Nusskern D.R."/>
            <person name="Pfannkoch C.M."/>
            <person name="Sitter C."/>
            <person name="Sutton G.G."/>
            <person name="Venter J.C."/>
            <person name="Wang Z."/>
            <person name="Woodage T."/>
            <person name="Zheng X.H."/>
            <person name="Zhong F."/>
        </authorList>
    </citation>
    <scope>NUCLEOTIDE SEQUENCE [LARGE SCALE GENOMIC DNA]</scope>
    <source>
        <strain>BN</strain>
        <strain evidence="3">Sprague-Dawley</strain>
    </source>
</reference>
<evidence type="ECO:0000313" key="2">
    <source>
        <dbReference type="EMBL" id="EDL76470.1"/>
    </source>
</evidence>
<name>A6J3I8_RAT</name>
<protein>
    <submittedName>
        <fullName evidence="2">RCG49530</fullName>
    </submittedName>
</protein>
<proteinExistence type="predicted"/>
<feature type="compositionally biased region" description="Polar residues" evidence="1">
    <location>
        <begin position="11"/>
        <end position="24"/>
    </location>
</feature>
<sequence>MPRRPLRHPISSRSEAATLSPDTRSSLERTIPGAADHPDKLGPREKFSHVCPGFHRDRCGDRLDFYYK</sequence>
<dbReference type="AlphaFoldDB" id="A6J3I8"/>
<organism evidence="2 3">
    <name type="scientific">Rattus norvegicus</name>
    <name type="common">Rat</name>
    <dbReference type="NCBI Taxonomy" id="10116"/>
    <lineage>
        <taxon>Eukaryota</taxon>
        <taxon>Metazoa</taxon>
        <taxon>Chordata</taxon>
        <taxon>Craniata</taxon>
        <taxon>Vertebrata</taxon>
        <taxon>Euteleostomi</taxon>
        <taxon>Mammalia</taxon>
        <taxon>Eutheria</taxon>
        <taxon>Euarchontoglires</taxon>
        <taxon>Glires</taxon>
        <taxon>Rodentia</taxon>
        <taxon>Myomorpha</taxon>
        <taxon>Muroidea</taxon>
        <taxon>Muridae</taxon>
        <taxon>Murinae</taxon>
        <taxon>Rattus</taxon>
    </lineage>
</organism>